<evidence type="ECO:0000259" key="1">
    <source>
        <dbReference type="Pfam" id="PF08818"/>
    </source>
</evidence>
<proteinExistence type="predicted"/>
<sequence length="141" mass="15678">MATANKTQPTDVDPREFIAAVEHPVRRADAEVLLELMHKVTGEEPVMWGPSIIGFGSYHYKYASGREGDAPAVGFSPRKASQSLYVLADYPGIDELLSQLGKHKRSVACLYVNKLADIDLDVLTEMTKRCYNYTLAELDQT</sequence>
<dbReference type="InterPro" id="IPR014922">
    <property type="entry name" value="YdhG-like"/>
</dbReference>
<dbReference type="EMBL" id="JBHLUB010000032">
    <property type="protein sequence ID" value="MFC0582929.1"/>
    <property type="molecule type" value="Genomic_DNA"/>
</dbReference>
<dbReference type="RefSeq" id="WP_377460480.1">
    <property type="nucleotide sequence ID" value="NZ_JBHLUB010000032.1"/>
</dbReference>
<comment type="caution">
    <text evidence="2">The sequence shown here is derived from an EMBL/GenBank/DDBJ whole genome shotgun (WGS) entry which is preliminary data.</text>
</comment>
<evidence type="ECO:0000313" key="2">
    <source>
        <dbReference type="EMBL" id="MFC0582929.1"/>
    </source>
</evidence>
<feature type="domain" description="YdhG-like" evidence="1">
    <location>
        <begin position="26"/>
        <end position="128"/>
    </location>
</feature>
<accession>A0ABV6PCT9</accession>
<keyword evidence="3" id="KW-1185">Reference proteome</keyword>
<name>A0ABV6PCT9_9MICC</name>
<dbReference type="Proteomes" id="UP001589862">
    <property type="component" value="Unassembled WGS sequence"/>
</dbReference>
<dbReference type="Pfam" id="PF08818">
    <property type="entry name" value="DUF1801"/>
    <property type="match status" value="1"/>
</dbReference>
<dbReference type="SUPFAM" id="SSF159888">
    <property type="entry name" value="YdhG-like"/>
    <property type="match status" value="1"/>
</dbReference>
<evidence type="ECO:0000313" key="3">
    <source>
        <dbReference type="Proteomes" id="UP001589862"/>
    </source>
</evidence>
<gene>
    <name evidence="2" type="ORF">ACFFFR_11170</name>
</gene>
<reference evidence="2 3" key="1">
    <citation type="submission" date="2024-09" db="EMBL/GenBank/DDBJ databases">
        <authorList>
            <person name="Sun Q."/>
            <person name="Mori K."/>
        </authorList>
    </citation>
    <scope>NUCLEOTIDE SEQUENCE [LARGE SCALE GENOMIC DNA]</scope>
    <source>
        <strain evidence="2 3">NCAIM B.02604</strain>
    </source>
</reference>
<protein>
    <submittedName>
        <fullName evidence="2">DUF1801 domain-containing protein</fullName>
    </submittedName>
</protein>
<organism evidence="2 3">
    <name type="scientific">Micrococcoides hystricis</name>
    <dbReference type="NCBI Taxonomy" id="1572761"/>
    <lineage>
        <taxon>Bacteria</taxon>
        <taxon>Bacillati</taxon>
        <taxon>Actinomycetota</taxon>
        <taxon>Actinomycetes</taxon>
        <taxon>Micrococcales</taxon>
        <taxon>Micrococcaceae</taxon>
        <taxon>Micrococcoides</taxon>
    </lineage>
</organism>